<reference evidence="8 9" key="1">
    <citation type="submission" date="2024-02" db="EMBL/GenBank/DDBJ databases">
        <authorList>
            <person name="Daric V."/>
            <person name="Darras S."/>
        </authorList>
    </citation>
    <scope>NUCLEOTIDE SEQUENCE [LARGE SCALE GENOMIC DNA]</scope>
</reference>
<sequence length="206" mass="23240">MPTEDNPTGLAYLKTFQSLFQTVELIFLLVTWALLASQQYYMRPAYSFALGVYISVWLVTLFFFMTYITGLHTKINDKLASIGNTPSSPPLTEGTAGSLAPPPEAARFVPKGVHWFAAEYIIYFICDVFLFVAVCIVTSHANQNTHYIASYAFGWFSLLVYILHFCLLVKNTEGVWPHACISDCCRQITKRKTSSESQQLIQPEEP</sequence>
<dbReference type="Proteomes" id="UP001642483">
    <property type="component" value="Unassembled WGS sequence"/>
</dbReference>
<evidence type="ECO:0000256" key="6">
    <source>
        <dbReference type="SAM" id="Phobius"/>
    </source>
</evidence>
<feature type="transmembrane region" description="Helical" evidence="6">
    <location>
        <begin position="48"/>
        <end position="68"/>
    </location>
</feature>
<evidence type="ECO:0000256" key="3">
    <source>
        <dbReference type="ARBA" id="ARBA00022989"/>
    </source>
</evidence>
<keyword evidence="3 6" id="KW-1133">Transmembrane helix</keyword>
<keyword evidence="9" id="KW-1185">Reference proteome</keyword>
<comment type="subcellular location">
    <subcellularLocation>
        <location evidence="1">Membrane</location>
        <topology evidence="1">Multi-pass membrane protein</topology>
    </subcellularLocation>
</comment>
<protein>
    <recommendedName>
        <fullName evidence="7">MARVEL domain-containing protein</fullName>
    </recommendedName>
</protein>
<evidence type="ECO:0000256" key="5">
    <source>
        <dbReference type="PROSITE-ProRule" id="PRU00581"/>
    </source>
</evidence>
<evidence type="ECO:0000256" key="4">
    <source>
        <dbReference type="ARBA" id="ARBA00023136"/>
    </source>
</evidence>
<proteinExistence type="predicted"/>
<gene>
    <name evidence="8" type="ORF">CVLEPA_LOCUS2359</name>
</gene>
<feature type="domain" description="MARVEL" evidence="7">
    <location>
        <begin position="12"/>
        <end position="173"/>
    </location>
</feature>
<keyword evidence="2 5" id="KW-0812">Transmembrane</keyword>
<organism evidence="8 9">
    <name type="scientific">Clavelina lepadiformis</name>
    <name type="common">Light-bulb sea squirt</name>
    <name type="synonym">Ascidia lepadiformis</name>
    <dbReference type="NCBI Taxonomy" id="159417"/>
    <lineage>
        <taxon>Eukaryota</taxon>
        <taxon>Metazoa</taxon>
        <taxon>Chordata</taxon>
        <taxon>Tunicata</taxon>
        <taxon>Ascidiacea</taxon>
        <taxon>Aplousobranchia</taxon>
        <taxon>Clavelinidae</taxon>
        <taxon>Clavelina</taxon>
    </lineage>
</organism>
<evidence type="ECO:0000256" key="2">
    <source>
        <dbReference type="ARBA" id="ARBA00022692"/>
    </source>
</evidence>
<dbReference type="InterPro" id="IPR008253">
    <property type="entry name" value="Marvel"/>
</dbReference>
<feature type="transmembrane region" description="Helical" evidence="6">
    <location>
        <begin position="147"/>
        <end position="169"/>
    </location>
</feature>
<keyword evidence="4 5" id="KW-0472">Membrane</keyword>
<evidence type="ECO:0000313" key="9">
    <source>
        <dbReference type="Proteomes" id="UP001642483"/>
    </source>
</evidence>
<dbReference type="PANTHER" id="PTHR22776:SF89">
    <property type="entry name" value="CKLF-LIKE MARVEL TRANSMEMBRANE DOMAIN-CONTAINING PROTEIN 7"/>
    <property type="match status" value="1"/>
</dbReference>
<accession>A0ABP0F2L5</accession>
<dbReference type="EMBL" id="CAWYQH010000001">
    <property type="protein sequence ID" value="CAK8672664.1"/>
    <property type="molecule type" value="Genomic_DNA"/>
</dbReference>
<feature type="transmembrane region" description="Helical" evidence="6">
    <location>
        <begin position="23"/>
        <end position="42"/>
    </location>
</feature>
<evidence type="ECO:0000313" key="8">
    <source>
        <dbReference type="EMBL" id="CAK8672664.1"/>
    </source>
</evidence>
<comment type="caution">
    <text evidence="8">The sequence shown here is derived from an EMBL/GenBank/DDBJ whole genome shotgun (WGS) entry which is preliminary data.</text>
</comment>
<dbReference type="PANTHER" id="PTHR22776">
    <property type="entry name" value="MARVEL-CONTAINING POTENTIAL LIPID RAFT-ASSOCIATED PROTEIN"/>
    <property type="match status" value="1"/>
</dbReference>
<feature type="transmembrane region" description="Helical" evidence="6">
    <location>
        <begin position="120"/>
        <end position="141"/>
    </location>
</feature>
<dbReference type="InterPro" id="IPR050578">
    <property type="entry name" value="MARVEL-CKLF_proteins"/>
</dbReference>
<name>A0ABP0F2L5_CLALP</name>
<evidence type="ECO:0000256" key="1">
    <source>
        <dbReference type="ARBA" id="ARBA00004141"/>
    </source>
</evidence>
<dbReference type="PROSITE" id="PS51225">
    <property type="entry name" value="MARVEL"/>
    <property type="match status" value="1"/>
</dbReference>
<evidence type="ECO:0000259" key="7">
    <source>
        <dbReference type="PROSITE" id="PS51225"/>
    </source>
</evidence>